<dbReference type="Pfam" id="PF14498">
    <property type="entry name" value="Glyco_hyd_65N_2"/>
    <property type="match status" value="1"/>
</dbReference>
<feature type="region of interest" description="Disordered" evidence="1">
    <location>
        <begin position="1"/>
        <end position="21"/>
    </location>
</feature>
<dbReference type="RefSeq" id="WP_245955646.1">
    <property type="nucleotide sequence ID" value="NZ_PVNG01000002.1"/>
</dbReference>
<dbReference type="PROSITE" id="PS51318">
    <property type="entry name" value="TAT"/>
    <property type="match status" value="1"/>
</dbReference>
<gene>
    <name evidence="3" type="ORF">B0I32_102684</name>
</gene>
<evidence type="ECO:0000313" key="3">
    <source>
        <dbReference type="EMBL" id="PRX69626.1"/>
    </source>
</evidence>
<dbReference type="Proteomes" id="UP000238312">
    <property type="component" value="Unassembled WGS sequence"/>
</dbReference>
<dbReference type="EMBL" id="PVNG01000002">
    <property type="protein sequence ID" value="PRX69626.1"/>
    <property type="molecule type" value="Genomic_DNA"/>
</dbReference>
<reference evidence="3 4" key="1">
    <citation type="submission" date="2018-03" db="EMBL/GenBank/DDBJ databases">
        <title>Genomic Encyclopedia of Type Strains, Phase III (KMG-III): the genomes of soil and plant-associated and newly described type strains.</title>
        <authorList>
            <person name="Whitman W."/>
        </authorList>
    </citation>
    <scope>NUCLEOTIDE SEQUENCE [LARGE SCALE GENOMIC DNA]</scope>
    <source>
        <strain evidence="3 4">CGMCC 4.7104</strain>
    </source>
</reference>
<protein>
    <submittedName>
        <fullName evidence="3">Glycosyl hydrolase family 65</fullName>
    </submittedName>
</protein>
<evidence type="ECO:0000313" key="4">
    <source>
        <dbReference type="Proteomes" id="UP000238312"/>
    </source>
</evidence>
<dbReference type="AlphaFoldDB" id="A0A2T0NAE5"/>
<name>A0A2T0NAE5_9ACTN</name>
<dbReference type="GO" id="GO:0004560">
    <property type="term" value="F:alpha-L-fucosidase activity"/>
    <property type="evidence" value="ECO:0007669"/>
    <property type="project" value="TreeGrafter"/>
</dbReference>
<dbReference type="InterPro" id="IPR006311">
    <property type="entry name" value="TAT_signal"/>
</dbReference>
<evidence type="ECO:0000256" key="1">
    <source>
        <dbReference type="SAM" id="MobiDB-lite"/>
    </source>
</evidence>
<organism evidence="3 4">
    <name type="scientific">Nonomuraea fuscirosea</name>
    <dbReference type="NCBI Taxonomy" id="1291556"/>
    <lineage>
        <taxon>Bacteria</taxon>
        <taxon>Bacillati</taxon>
        <taxon>Actinomycetota</taxon>
        <taxon>Actinomycetes</taxon>
        <taxon>Streptosporangiales</taxon>
        <taxon>Streptosporangiaceae</taxon>
        <taxon>Nonomuraea</taxon>
    </lineage>
</organism>
<dbReference type="PANTHER" id="PTHR31084">
    <property type="entry name" value="ALPHA-L-FUCOSIDASE 2"/>
    <property type="match status" value="1"/>
</dbReference>
<proteinExistence type="predicted"/>
<keyword evidence="3" id="KW-0378">Hydrolase</keyword>
<evidence type="ECO:0000259" key="2">
    <source>
        <dbReference type="Pfam" id="PF14498"/>
    </source>
</evidence>
<feature type="domain" description="Glycosyl hydrolase family 95 N-terminal" evidence="2">
    <location>
        <begin position="57"/>
        <end position="152"/>
    </location>
</feature>
<comment type="caution">
    <text evidence="3">The sequence shown here is derived from an EMBL/GenBank/DDBJ whole genome shotgun (WGS) entry which is preliminary data.</text>
</comment>
<keyword evidence="4" id="KW-1185">Reference proteome</keyword>
<dbReference type="Gene3D" id="2.70.98.50">
    <property type="entry name" value="putative glycoside hydrolase family protein from bacillus halodurans"/>
    <property type="match status" value="1"/>
</dbReference>
<accession>A0A2T0NAE5</accession>
<dbReference type="InterPro" id="IPR027414">
    <property type="entry name" value="GH95_N_dom"/>
</dbReference>
<sequence length="184" mass="19591">MTDHGTIRTNGTGETDDGYTRRGVLAPGLGAAAGSLLVNGAAAGPARAATRGNPLTLWYTRPAAQCLEALPVGCGRLGAMVFGGVETERLQLNEDGIWAGGPHDYDNPEALAALPQIRQWVWEDKWQAAQNLADQKFLGRPSEQAPYQVLGAYVTVVTALVRSATRHRPAAGRPVLPVRPSSRR</sequence>
<dbReference type="PANTHER" id="PTHR31084:SF0">
    <property type="entry name" value="ALPHA-L-FUCOSIDASE 2"/>
    <property type="match status" value="1"/>
</dbReference>